<evidence type="ECO:0000313" key="3">
    <source>
        <dbReference type="Proteomes" id="UP000570517"/>
    </source>
</evidence>
<sequence>MGGSAARPGDKINQRSRDGAKADTGLTDGTSQFVERFPLGAATYSDQDADRHVDHAAGSLVAL</sequence>
<feature type="region of interest" description="Disordered" evidence="1">
    <location>
        <begin position="1"/>
        <end position="31"/>
    </location>
</feature>
<comment type="caution">
    <text evidence="2">The sequence shown here is derived from an EMBL/GenBank/DDBJ whole genome shotgun (WGS) entry which is preliminary data.</text>
</comment>
<reference evidence="2 3" key="1">
    <citation type="submission" date="2020-05" db="EMBL/GenBank/DDBJ databases">
        <title>Draft genome sequence of Mycobacterium hippocampi DL, isolated from European seabass, Dicentrarchus labrax, reared in fish farms.</title>
        <authorList>
            <person name="Stathopoulou P."/>
            <person name="Asimakis E."/>
            <person name="Tzokas K."/>
            <person name="Batargias C."/>
            <person name="Tsiamis G."/>
        </authorList>
    </citation>
    <scope>NUCLEOTIDE SEQUENCE [LARGE SCALE GENOMIC DNA]</scope>
    <source>
        <strain evidence="2 3">DL</strain>
    </source>
</reference>
<feature type="compositionally biased region" description="Basic and acidic residues" evidence="1">
    <location>
        <begin position="8"/>
        <end position="21"/>
    </location>
</feature>
<evidence type="ECO:0000313" key="2">
    <source>
        <dbReference type="EMBL" id="NVN52248.1"/>
    </source>
</evidence>
<dbReference type="EMBL" id="JABFYL010000042">
    <property type="protein sequence ID" value="NVN52248.1"/>
    <property type="molecule type" value="Genomic_DNA"/>
</dbReference>
<evidence type="ECO:0000256" key="1">
    <source>
        <dbReference type="SAM" id="MobiDB-lite"/>
    </source>
</evidence>
<accession>A0A850PNN9</accession>
<name>A0A850PNN9_9MYCO</name>
<protein>
    <submittedName>
        <fullName evidence="2">Uncharacterized protein</fullName>
    </submittedName>
</protein>
<gene>
    <name evidence="2" type="ORF">HLY00_3343</name>
</gene>
<dbReference type="AlphaFoldDB" id="A0A850PNN9"/>
<organism evidence="2 3">
    <name type="scientific">Mycolicibacterium hippocampi</name>
    <dbReference type="NCBI Taxonomy" id="659824"/>
    <lineage>
        <taxon>Bacteria</taxon>
        <taxon>Bacillati</taxon>
        <taxon>Actinomycetota</taxon>
        <taxon>Actinomycetes</taxon>
        <taxon>Mycobacteriales</taxon>
        <taxon>Mycobacteriaceae</taxon>
        <taxon>Mycolicibacterium</taxon>
    </lineage>
</organism>
<proteinExistence type="predicted"/>
<keyword evidence="3" id="KW-1185">Reference proteome</keyword>
<dbReference type="Proteomes" id="UP000570517">
    <property type="component" value="Unassembled WGS sequence"/>
</dbReference>